<evidence type="ECO:0000256" key="6">
    <source>
        <dbReference type="ARBA" id="ARBA00022692"/>
    </source>
</evidence>
<dbReference type="GO" id="GO:0005886">
    <property type="term" value="C:plasma membrane"/>
    <property type="evidence" value="ECO:0007669"/>
    <property type="project" value="UniProtKB-SubCell"/>
</dbReference>
<dbReference type="OrthoDB" id="5829285at2"/>
<comment type="function">
    <text evidence="1 10">Controls the rotational direction of flagella during chemotaxis.</text>
</comment>
<evidence type="ECO:0000256" key="7">
    <source>
        <dbReference type="ARBA" id="ARBA00022779"/>
    </source>
</evidence>
<dbReference type="PANTHER" id="PTHR35091:SF2">
    <property type="entry name" value="FLAGELLAR PROTEIN FLIL"/>
    <property type="match status" value="1"/>
</dbReference>
<keyword evidence="12" id="KW-1185">Reference proteome</keyword>
<dbReference type="AlphaFoldDB" id="A1WUN0"/>
<comment type="subcellular location">
    <subcellularLocation>
        <location evidence="10">Cell inner membrane</location>
    </subcellularLocation>
    <subcellularLocation>
        <location evidence="2">Cell membrane</location>
        <topology evidence="2">Single-pass membrane protein</topology>
    </subcellularLocation>
</comment>
<evidence type="ECO:0000313" key="11">
    <source>
        <dbReference type="EMBL" id="ABM61392.1"/>
    </source>
</evidence>
<keyword evidence="11" id="KW-0966">Cell projection</keyword>
<evidence type="ECO:0000256" key="2">
    <source>
        <dbReference type="ARBA" id="ARBA00004162"/>
    </source>
</evidence>
<dbReference type="EMBL" id="CP000544">
    <property type="protein sequence ID" value="ABM61392.1"/>
    <property type="molecule type" value="Genomic_DNA"/>
</dbReference>
<keyword evidence="11" id="KW-0969">Cilium</keyword>
<keyword evidence="5 10" id="KW-0145">Chemotaxis</keyword>
<comment type="similarity">
    <text evidence="3 10">Belongs to the FliL family.</text>
</comment>
<evidence type="ECO:0000256" key="10">
    <source>
        <dbReference type="RuleBase" id="RU364125"/>
    </source>
</evidence>
<keyword evidence="11" id="KW-0282">Flagellum</keyword>
<evidence type="ECO:0000256" key="8">
    <source>
        <dbReference type="ARBA" id="ARBA00022989"/>
    </source>
</evidence>
<dbReference type="GO" id="GO:0009425">
    <property type="term" value="C:bacterial-type flagellum basal body"/>
    <property type="evidence" value="ECO:0007669"/>
    <property type="project" value="InterPro"/>
</dbReference>
<keyword evidence="8" id="KW-1133">Transmembrane helix</keyword>
<dbReference type="STRING" id="349124.Hhal_0606"/>
<dbReference type="PANTHER" id="PTHR35091">
    <property type="entry name" value="FLAGELLAR PROTEIN FLIL"/>
    <property type="match status" value="1"/>
</dbReference>
<evidence type="ECO:0000313" key="12">
    <source>
        <dbReference type="Proteomes" id="UP000000647"/>
    </source>
</evidence>
<keyword evidence="4" id="KW-1003">Cell membrane</keyword>
<keyword evidence="10" id="KW-0997">Cell inner membrane</keyword>
<name>A1WUN0_HALHL</name>
<reference evidence="12" key="1">
    <citation type="submission" date="2006-12" db="EMBL/GenBank/DDBJ databases">
        <title>Complete sequence of Halorhodospira halophila SL1.</title>
        <authorList>
            <consortium name="US DOE Joint Genome Institute"/>
            <person name="Copeland A."/>
            <person name="Lucas S."/>
            <person name="Lapidus A."/>
            <person name="Barry K."/>
            <person name="Detter J.C."/>
            <person name="Glavina del Rio T."/>
            <person name="Hammon N."/>
            <person name="Israni S."/>
            <person name="Dalin E."/>
            <person name="Tice H."/>
            <person name="Pitluck S."/>
            <person name="Saunders E."/>
            <person name="Brettin T."/>
            <person name="Bruce D."/>
            <person name="Han C."/>
            <person name="Tapia R."/>
            <person name="Schmutz J."/>
            <person name="Larimer F."/>
            <person name="Land M."/>
            <person name="Hauser L."/>
            <person name="Kyrpides N."/>
            <person name="Mikhailova N."/>
            <person name="Hoff W."/>
            <person name="Richardson P."/>
        </authorList>
    </citation>
    <scope>NUCLEOTIDE SEQUENCE [LARGE SCALE GENOMIC DNA]</scope>
    <source>
        <strain evidence="12">DSM 244 / SL1</strain>
    </source>
</reference>
<dbReference type="KEGG" id="hha:Hhal_0606"/>
<dbReference type="GO" id="GO:0071978">
    <property type="term" value="P:bacterial-type flagellum-dependent swarming motility"/>
    <property type="evidence" value="ECO:0007669"/>
    <property type="project" value="TreeGrafter"/>
</dbReference>
<organism evidence="11 12">
    <name type="scientific">Halorhodospira halophila (strain DSM 244 / SL1)</name>
    <name type="common">Ectothiorhodospira halophila (strain DSM 244 / SL1)</name>
    <dbReference type="NCBI Taxonomy" id="349124"/>
    <lineage>
        <taxon>Bacteria</taxon>
        <taxon>Pseudomonadati</taxon>
        <taxon>Pseudomonadota</taxon>
        <taxon>Gammaproteobacteria</taxon>
        <taxon>Chromatiales</taxon>
        <taxon>Ectothiorhodospiraceae</taxon>
        <taxon>Halorhodospira</taxon>
    </lineage>
</organism>
<evidence type="ECO:0000256" key="3">
    <source>
        <dbReference type="ARBA" id="ARBA00008281"/>
    </source>
</evidence>
<evidence type="ECO:0000256" key="4">
    <source>
        <dbReference type="ARBA" id="ARBA00022475"/>
    </source>
</evidence>
<dbReference type="GO" id="GO:0006935">
    <property type="term" value="P:chemotaxis"/>
    <property type="evidence" value="ECO:0007669"/>
    <property type="project" value="UniProtKB-KW"/>
</dbReference>
<dbReference type="HOGENOM" id="CLU_099018_10_1_6"/>
<dbReference type="eggNOG" id="COG1580">
    <property type="taxonomic scope" value="Bacteria"/>
</dbReference>
<dbReference type="Pfam" id="PF03748">
    <property type="entry name" value="FliL"/>
    <property type="match status" value="1"/>
</dbReference>
<dbReference type="InterPro" id="IPR005503">
    <property type="entry name" value="FliL"/>
</dbReference>
<keyword evidence="6" id="KW-0812">Transmembrane</keyword>
<sequence>MPKGLIALLGGLAVLMLATLGLVLAMATGVFTPPGMTPEQPAESQQEPGEPDLEQARYVELEQPLTVNLDGDGPAQYLEAEVEIAAASHAVTEAIETHQAAIRDELMLFLADQSFATLNSAEQRDDLREEALERVNTILNEHGVEEPATGLYFTRLVMQ</sequence>
<proteinExistence type="inferred from homology"/>
<dbReference type="RefSeq" id="WP_011813415.1">
    <property type="nucleotide sequence ID" value="NC_008789.1"/>
</dbReference>
<evidence type="ECO:0000256" key="5">
    <source>
        <dbReference type="ARBA" id="ARBA00022500"/>
    </source>
</evidence>
<keyword evidence="7 10" id="KW-0283">Flagellar rotation</keyword>
<keyword evidence="9 10" id="KW-0472">Membrane</keyword>
<evidence type="ECO:0000256" key="1">
    <source>
        <dbReference type="ARBA" id="ARBA00002254"/>
    </source>
</evidence>
<protein>
    <recommendedName>
        <fullName evidence="10">Flagellar protein FliL</fullName>
    </recommendedName>
</protein>
<evidence type="ECO:0000256" key="9">
    <source>
        <dbReference type="ARBA" id="ARBA00023136"/>
    </source>
</evidence>
<gene>
    <name evidence="11" type="ordered locus">Hhal_0606</name>
</gene>
<dbReference type="Proteomes" id="UP000000647">
    <property type="component" value="Chromosome"/>
</dbReference>
<reference evidence="11 12" key="2">
    <citation type="journal article" date="2013" name="Stand. Genomic Sci.">
        <title>Complete genome sequence of Halorhodospira halophila SL1.</title>
        <authorList>
            <person name="Challacombe J.F."/>
            <person name="Majid S."/>
            <person name="Deole R."/>
            <person name="Brettin T.S."/>
            <person name="Bruce D."/>
            <person name="Delano S.F."/>
            <person name="Detter J.C."/>
            <person name="Gleasner C.D."/>
            <person name="Han C.S."/>
            <person name="Misra M."/>
            <person name="Reitenga K.G."/>
            <person name="Mikhailova N."/>
            <person name="Woyke T."/>
            <person name="Pitluck S."/>
            <person name="Nolan M."/>
            <person name="Land M.L."/>
            <person name="Saunders E."/>
            <person name="Tapia R."/>
            <person name="Lapidus A."/>
            <person name="Ivanova N."/>
            <person name="Hoff W.D."/>
        </authorList>
    </citation>
    <scope>NUCLEOTIDE SEQUENCE [LARGE SCALE GENOMIC DNA]</scope>
    <source>
        <strain evidence="12">DSM 244 / SL1</strain>
    </source>
</reference>
<accession>A1WUN0</accession>